<dbReference type="Gene3D" id="3.40.50.1000">
    <property type="entry name" value="HAD superfamily/HAD-like"/>
    <property type="match status" value="1"/>
</dbReference>
<dbReference type="InterPro" id="IPR023214">
    <property type="entry name" value="HAD_sf"/>
</dbReference>
<dbReference type="EMBL" id="MN988534">
    <property type="protein sequence ID" value="QIG73998.1"/>
    <property type="molecule type" value="Genomic_DNA"/>
</dbReference>
<dbReference type="GO" id="GO:0016787">
    <property type="term" value="F:hydrolase activity"/>
    <property type="evidence" value="ECO:0007669"/>
    <property type="project" value="UniProtKB-KW"/>
</dbReference>
<sequence>MTTINLDLDGVFFDFDRHYFELFGYQTKDEDDNILWHKIKDHGKFFETMPLFDGALEFLARIKNLVDDMNFYSRHIKPVAYDVVFLSACGKSDFENTAIQKRIAVREHLDKNMHLIFSPAGRQKYLFLRKEGDILIDDFHKNLGPWIKHGGNAIHHTGDYDATFQTLKLALTKTVSNRTPEYDTSLSLTWKEEHVE</sequence>
<protein>
    <submittedName>
        <fullName evidence="1">HAD hydrolase-like domain-containing protein</fullName>
    </submittedName>
</protein>
<evidence type="ECO:0000313" key="1">
    <source>
        <dbReference type="EMBL" id="QIG73998.1"/>
    </source>
</evidence>
<keyword evidence="2" id="KW-1185">Reference proteome</keyword>
<dbReference type="InterPro" id="IPR036412">
    <property type="entry name" value="HAD-like_sf"/>
</dbReference>
<proteinExistence type="predicted"/>
<accession>A0A7S5UY38</accession>
<dbReference type="Proteomes" id="UP000646667">
    <property type="component" value="Segment"/>
</dbReference>
<evidence type="ECO:0000313" key="2">
    <source>
        <dbReference type="Proteomes" id="UP000646667"/>
    </source>
</evidence>
<dbReference type="SUPFAM" id="SSF56784">
    <property type="entry name" value="HAD-like"/>
    <property type="match status" value="1"/>
</dbReference>
<name>A0A7S5UY38_9CAUD</name>
<reference evidence="1 2" key="1">
    <citation type="submission" date="2020-01" db="EMBL/GenBank/DDBJ databases">
        <title>Patterns of diversity and host range of bacteriophage communities associated with bean-nodulatin bacteria.</title>
        <authorList>
            <person name="Vann Cauwenberghe J."/>
            <person name="Santamaria R.I."/>
            <person name="Bustos P."/>
            <person name="Juarez S."/>
            <person name="Gonzalez V."/>
        </authorList>
    </citation>
    <scope>NUCLEOTIDE SEQUENCE [LARGE SCALE GENOMIC DNA]</scope>
    <source>
        <strain evidence="2">RHph</strain>
    </source>
</reference>
<gene>
    <name evidence="1" type="ORF">EVC06_223</name>
</gene>
<organism evidence="1 2">
    <name type="scientific">Rhizobium phage RHph_N34</name>
    <dbReference type="NCBI Taxonomy" id="2509586"/>
    <lineage>
        <taxon>Viruses</taxon>
        <taxon>Duplodnaviria</taxon>
        <taxon>Heunggongvirae</taxon>
        <taxon>Uroviricota</taxon>
        <taxon>Caudoviricetes</taxon>
        <taxon>Pootjesviridae</taxon>
        <taxon>Staniewskivirinae</taxon>
        <taxon>Trinifflemingvirus</taxon>
        <taxon>Trinifflemingvirus N34</taxon>
    </lineage>
</organism>
<keyword evidence="1" id="KW-0378">Hydrolase</keyword>